<proteinExistence type="predicted"/>
<accession>A0A9W6RXT2</accession>
<gene>
    <name evidence="1" type="ORF">Airi01_101020</name>
</gene>
<evidence type="ECO:0000313" key="2">
    <source>
        <dbReference type="Proteomes" id="UP001165135"/>
    </source>
</evidence>
<organism evidence="1 2">
    <name type="scientific">Actinoallomurus iriomotensis</name>
    <dbReference type="NCBI Taxonomy" id="478107"/>
    <lineage>
        <taxon>Bacteria</taxon>
        <taxon>Bacillati</taxon>
        <taxon>Actinomycetota</taxon>
        <taxon>Actinomycetes</taxon>
        <taxon>Streptosporangiales</taxon>
        <taxon>Thermomonosporaceae</taxon>
        <taxon>Actinoallomurus</taxon>
    </lineage>
</organism>
<evidence type="ECO:0000313" key="1">
    <source>
        <dbReference type="EMBL" id="GLY81835.1"/>
    </source>
</evidence>
<sequence>MSNTKKAARRKRLLGRQRPSLPYQLKIEDDTAAVAELAAAKDAVDTARFRDDDRAEQAVVEAEARLETAREAVAACYETIPLTAMEPKAFEALAAQPEHAPREGKDERWNATTFPRAVFLECAPDDLSREEWETFVDERLAQGEREALFLAAVGINARWPSGSIPNV</sequence>
<dbReference type="RefSeq" id="WP_285636815.1">
    <property type="nucleotide sequence ID" value="NZ_BSTJ01000023.1"/>
</dbReference>
<protein>
    <submittedName>
        <fullName evidence="1">Uncharacterized protein</fullName>
    </submittedName>
</protein>
<dbReference type="EMBL" id="BSTJ01000023">
    <property type="protein sequence ID" value="GLY81835.1"/>
    <property type="molecule type" value="Genomic_DNA"/>
</dbReference>
<dbReference type="AlphaFoldDB" id="A0A9W6RXT2"/>
<comment type="caution">
    <text evidence="1">The sequence shown here is derived from an EMBL/GenBank/DDBJ whole genome shotgun (WGS) entry which is preliminary data.</text>
</comment>
<dbReference type="Proteomes" id="UP001165135">
    <property type="component" value="Unassembled WGS sequence"/>
</dbReference>
<name>A0A9W6RXT2_9ACTN</name>
<reference evidence="1" key="1">
    <citation type="submission" date="2023-03" db="EMBL/GenBank/DDBJ databases">
        <title>Actinoallomurus iriomotensis NBRC 103681.</title>
        <authorList>
            <person name="Ichikawa N."/>
            <person name="Sato H."/>
            <person name="Tonouchi N."/>
        </authorList>
    </citation>
    <scope>NUCLEOTIDE SEQUENCE</scope>
    <source>
        <strain evidence="1">NBRC 103681</strain>
    </source>
</reference>